<feature type="transmembrane region" description="Helical" evidence="1">
    <location>
        <begin position="71"/>
        <end position="88"/>
    </location>
</feature>
<feature type="transmembrane region" description="Helical" evidence="1">
    <location>
        <begin position="12"/>
        <end position="35"/>
    </location>
</feature>
<keyword evidence="3" id="KW-1185">Reference proteome</keyword>
<gene>
    <name evidence="2" type="ORF">NQV15_12090</name>
</gene>
<dbReference type="EMBL" id="CP102173">
    <property type="protein sequence ID" value="UUP12594.1"/>
    <property type="molecule type" value="Genomic_DNA"/>
</dbReference>
<dbReference type="InterPro" id="IPR021214">
    <property type="entry name" value="DUF2568"/>
</dbReference>
<keyword evidence="1" id="KW-1133">Transmembrane helix</keyword>
<keyword evidence="1" id="KW-0812">Transmembrane</keyword>
<accession>A0ABY5M6A2</accession>
<reference evidence="2 3" key="1">
    <citation type="submission" date="2022-08" db="EMBL/GenBank/DDBJ databases">
        <title>novel species in genus Aeromicrobium.</title>
        <authorList>
            <person name="Ye L."/>
        </authorList>
    </citation>
    <scope>NUCLEOTIDE SEQUENCE [LARGE SCALE GENOMIC DNA]</scope>
    <source>
        <strain evidence="3">zg-Y1379</strain>
    </source>
</reference>
<sequence length="116" mass="12304">MPPQKPQDVGPLDAVALICEVAMVVLLVLAGHGFADGWRGWAIGAFLAFVAVGIWAQWMSPNSARRLDNPTRVIVQIMLFVTTALYAAAGGLVWPALAFVVIASAVFIAVAIDDEN</sequence>
<dbReference type="Proteomes" id="UP001316184">
    <property type="component" value="Chromosome"/>
</dbReference>
<protein>
    <submittedName>
        <fullName evidence="2">DUF2568 domain-containing protein</fullName>
    </submittedName>
</protein>
<dbReference type="Pfam" id="PF10823">
    <property type="entry name" value="DUF2568"/>
    <property type="match status" value="1"/>
</dbReference>
<evidence type="ECO:0000313" key="2">
    <source>
        <dbReference type="EMBL" id="UUP12594.1"/>
    </source>
</evidence>
<keyword evidence="1" id="KW-0472">Membrane</keyword>
<dbReference type="RefSeq" id="WP_232400130.1">
    <property type="nucleotide sequence ID" value="NZ_CP102173.1"/>
</dbReference>
<feature type="transmembrane region" description="Helical" evidence="1">
    <location>
        <begin position="41"/>
        <end position="59"/>
    </location>
</feature>
<organism evidence="2 3">
    <name type="scientific">Aeromicrobium wangtongii</name>
    <dbReference type="NCBI Taxonomy" id="2969247"/>
    <lineage>
        <taxon>Bacteria</taxon>
        <taxon>Bacillati</taxon>
        <taxon>Actinomycetota</taxon>
        <taxon>Actinomycetes</taxon>
        <taxon>Propionibacteriales</taxon>
        <taxon>Nocardioidaceae</taxon>
        <taxon>Aeromicrobium</taxon>
    </lineage>
</organism>
<proteinExistence type="predicted"/>
<evidence type="ECO:0000313" key="3">
    <source>
        <dbReference type="Proteomes" id="UP001316184"/>
    </source>
</evidence>
<name>A0ABY5M6A2_9ACTN</name>
<evidence type="ECO:0000256" key="1">
    <source>
        <dbReference type="SAM" id="Phobius"/>
    </source>
</evidence>